<dbReference type="Proteomes" id="UP000663881">
    <property type="component" value="Unassembled WGS sequence"/>
</dbReference>
<proteinExistence type="predicted"/>
<dbReference type="InterPro" id="IPR000562">
    <property type="entry name" value="FN_type2_dom"/>
</dbReference>
<keyword evidence="4" id="KW-0732">Signal</keyword>
<keyword evidence="2 3" id="KW-1015">Disulfide bond</keyword>
<dbReference type="InterPro" id="IPR014044">
    <property type="entry name" value="CAP_dom"/>
</dbReference>
<dbReference type="SUPFAM" id="SSF57440">
    <property type="entry name" value="Kringle-like"/>
    <property type="match status" value="1"/>
</dbReference>
<comment type="caution">
    <text evidence="6">The sequence shown here is derived from an EMBL/GenBank/DDBJ whole genome shotgun (WGS) entry which is preliminary data.</text>
</comment>
<dbReference type="SUPFAM" id="SSF55797">
    <property type="entry name" value="PR-1-like"/>
    <property type="match status" value="1"/>
</dbReference>
<dbReference type="OrthoDB" id="10043185at2759"/>
<feature type="signal peptide" evidence="4">
    <location>
        <begin position="1"/>
        <end position="20"/>
    </location>
</feature>
<dbReference type="Gene3D" id="3.40.33.10">
    <property type="entry name" value="CAP"/>
    <property type="match status" value="1"/>
</dbReference>
<dbReference type="Pfam" id="PF00188">
    <property type="entry name" value="CAP"/>
    <property type="match status" value="1"/>
</dbReference>
<reference evidence="6" key="1">
    <citation type="submission" date="2021-02" db="EMBL/GenBank/DDBJ databases">
        <authorList>
            <person name="Nowell W R."/>
        </authorList>
    </citation>
    <scope>NUCLEOTIDE SEQUENCE</scope>
</reference>
<dbReference type="SMART" id="SM00059">
    <property type="entry name" value="FN2"/>
    <property type="match status" value="1"/>
</dbReference>
<name>A0A814ER29_9BILA</name>
<evidence type="ECO:0000256" key="3">
    <source>
        <dbReference type="PROSITE-ProRule" id="PRU00479"/>
    </source>
</evidence>
<dbReference type="EMBL" id="CAJNON010000107">
    <property type="protein sequence ID" value="CAF0975634.1"/>
    <property type="molecule type" value="Genomic_DNA"/>
</dbReference>
<dbReference type="CDD" id="cd05380">
    <property type="entry name" value="CAP_euk"/>
    <property type="match status" value="1"/>
</dbReference>
<comment type="caution">
    <text evidence="3">Lacks conserved residue(s) required for the propagation of feature annotation.</text>
</comment>
<dbReference type="Gene3D" id="2.10.10.10">
    <property type="entry name" value="Fibronectin, type II, collagen-binding"/>
    <property type="match status" value="1"/>
</dbReference>
<evidence type="ECO:0000259" key="5">
    <source>
        <dbReference type="PROSITE" id="PS51092"/>
    </source>
</evidence>
<protein>
    <recommendedName>
        <fullName evidence="5">Fibronectin type-II domain-containing protein</fullName>
    </recommendedName>
</protein>
<evidence type="ECO:0000256" key="4">
    <source>
        <dbReference type="SAM" id="SignalP"/>
    </source>
</evidence>
<gene>
    <name evidence="7" type="ORF">OKA104_LOCUS1334</name>
    <name evidence="6" type="ORF">VCS650_LOCUS13381</name>
</gene>
<dbReference type="EMBL" id="CAJOAY010000031">
    <property type="protein sequence ID" value="CAF3498027.1"/>
    <property type="molecule type" value="Genomic_DNA"/>
</dbReference>
<feature type="disulfide bond" evidence="3">
    <location>
        <begin position="40"/>
        <end position="66"/>
    </location>
</feature>
<dbReference type="Proteomes" id="UP000663891">
    <property type="component" value="Unassembled WGS sequence"/>
</dbReference>
<dbReference type="AlphaFoldDB" id="A0A814ER29"/>
<sequence length="420" mass="47162">MACHLIVSFLVVLAGASIYADTDWSQFPDSDKFGIDKSECAFPFTYLGKPYTDCTNDGSNGDYPWCSFDETYIGYFKYCYDFRDSTLKCNDTYTVNRKSFSGCAKWTASSPFQQCKTFDGTTIYCPPALDKPKSNYPNGRLPNCDPAYEALSPNHTMCYAPSDYCVEIPIDDDQKQAILDVHNAYRAAVGADYMFTLYWDDELAKIALARSMLGGFDHDLAPNRESPVYQNWNGQNMAYSIVPDTYQSMSDLIDDMFSTEKPNFVYNVGCANTGNCLHYTQAMISNLTRVGCGFAQCIYQTRVESFLTCNYIQSQYDDKYMRPYEINAGPASSCNPDKVDATGNCDCGNVICSEDTQYIDPYSCSCHDLPKGRKKRDDEVESIIDSGKSIIALPGADYSTLLKRKRRGFQAILDSRKSSK</sequence>
<dbReference type="PANTHER" id="PTHR10334">
    <property type="entry name" value="CYSTEINE-RICH SECRETORY PROTEIN-RELATED"/>
    <property type="match status" value="1"/>
</dbReference>
<feature type="chain" id="PRO_5035600658" description="Fibronectin type-II domain-containing protein" evidence="4">
    <location>
        <begin position="21"/>
        <end position="420"/>
    </location>
</feature>
<organism evidence="6 8">
    <name type="scientific">Adineta steineri</name>
    <dbReference type="NCBI Taxonomy" id="433720"/>
    <lineage>
        <taxon>Eukaryota</taxon>
        <taxon>Metazoa</taxon>
        <taxon>Spiralia</taxon>
        <taxon>Gnathifera</taxon>
        <taxon>Rotifera</taxon>
        <taxon>Eurotatoria</taxon>
        <taxon>Bdelloidea</taxon>
        <taxon>Adinetida</taxon>
        <taxon>Adinetidae</taxon>
        <taxon>Adineta</taxon>
    </lineage>
</organism>
<evidence type="ECO:0000313" key="7">
    <source>
        <dbReference type="EMBL" id="CAF3498027.1"/>
    </source>
</evidence>
<keyword evidence="1" id="KW-0677">Repeat</keyword>
<dbReference type="InterPro" id="IPR035940">
    <property type="entry name" value="CAP_sf"/>
</dbReference>
<accession>A0A814ER29</accession>
<dbReference type="InterPro" id="IPR013806">
    <property type="entry name" value="Kringle-like"/>
</dbReference>
<feature type="domain" description="Fibronectin type-II" evidence="5">
    <location>
        <begin position="35"/>
        <end position="81"/>
    </location>
</feature>
<evidence type="ECO:0000256" key="1">
    <source>
        <dbReference type="ARBA" id="ARBA00022737"/>
    </source>
</evidence>
<dbReference type="Pfam" id="PF00040">
    <property type="entry name" value="fn2"/>
    <property type="match status" value="1"/>
</dbReference>
<dbReference type="InterPro" id="IPR036943">
    <property type="entry name" value="FN_type2_sf"/>
</dbReference>
<evidence type="ECO:0000256" key="2">
    <source>
        <dbReference type="ARBA" id="ARBA00023157"/>
    </source>
</evidence>
<dbReference type="InterPro" id="IPR001283">
    <property type="entry name" value="CRISP-related"/>
</dbReference>
<evidence type="ECO:0000313" key="6">
    <source>
        <dbReference type="EMBL" id="CAF0975634.1"/>
    </source>
</evidence>
<dbReference type="SMART" id="SM00198">
    <property type="entry name" value="SCP"/>
    <property type="match status" value="1"/>
</dbReference>
<dbReference type="PROSITE" id="PS51092">
    <property type="entry name" value="FN2_2"/>
    <property type="match status" value="1"/>
</dbReference>
<evidence type="ECO:0000313" key="8">
    <source>
        <dbReference type="Proteomes" id="UP000663891"/>
    </source>
</evidence>